<proteinExistence type="inferred from homology"/>
<dbReference type="STRING" id="760192.Halhy_1942"/>
<accession>F4L6I4</accession>
<evidence type="ECO:0000313" key="9">
    <source>
        <dbReference type="EMBL" id="AEE49827.1"/>
    </source>
</evidence>
<feature type="domain" description="Ketoreductase" evidence="8">
    <location>
        <begin position="7"/>
        <end position="186"/>
    </location>
</feature>
<comment type="similarity">
    <text evidence="2">Belongs to the short-chain dehydrogenases/reductases (SDR) family.</text>
</comment>
<keyword evidence="4" id="KW-0521">NADP</keyword>
<dbReference type="InterPro" id="IPR036291">
    <property type="entry name" value="NAD(P)-bd_dom_sf"/>
</dbReference>
<evidence type="ECO:0000256" key="4">
    <source>
        <dbReference type="ARBA" id="ARBA00022857"/>
    </source>
</evidence>
<gene>
    <name evidence="9" type="ordered locus">Halhy_1942</name>
</gene>
<reference evidence="9 10" key="1">
    <citation type="journal article" date="2011" name="Stand. Genomic Sci.">
        <title>Complete genome sequence of Haliscomenobacter hydrossis type strain (O).</title>
        <authorList>
            <consortium name="US DOE Joint Genome Institute (JGI-PGF)"/>
            <person name="Daligault H."/>
            <person name="Lapidus A."/>
            <person name="Zeytun A."/>
            <person name="Nolan M."/>
            <person name="Lucas S."/>
            <person name="Del Rio T.G."/>
            <person name="Tice H."/>
            <person name="Cheng J.F."/>
            <person name="Tapia R."/>
            <person name="Han C."/>
            <person name="Goodwin L."/>
            <person name="Pitluck S."/>
            <person name="Liolios K."/>
            <person name="Pagani I."/>
            <person name="Ivanova N."/>
            <person name="Huntemann M."/>
            <person name="Mavromatis K."/>
            <person name="Mikhailova N."/>
            <person name="Pati A."/>
            <person name="Chen A."/>
            <person name="Palaniappan K."/>
            <person name="Land M."/>
            <person name="Hauser L."/>
            <person name="Brambilla E.M."/>
            <person name="Rohde M."/>
            <person name="Verbarg S."/>
            <person name="Goker M."/>
            <person name="Bristow J."/>
            <person name="Eisen J.A."/>
            <person name="Markowitz V."/>
            <person name="Hugenholtz P."/>
            <person name="Kyrpides N.C."/>
            <person name="Klenk H.P."/>
            <person name="Woyke T."/>
        </authorList>
    </citation>
    <scope>NUCLEOTIDE SEQUENCE [LARGE SCALE GENOMIC DNA]</scope>
    <source>
        <strain evidence="10">ATCC 27775 / DSM 1100 / LMG 10767 / O</strain>
    </source>
</reference>
<keyword evidence="10" id="KW-1185">Reference proteome</keyword>
<dbReference type="InterPro" id="IPR002347">
    <property type="entry name" value="SDR_fam"/>
</dbReference>
<dbReference type="NCBIfam" id="NF009466">
    <property type="entry name" value="PRK12826.1-2"/>
    <property type="match status" value="1"/>
</dbReference>
<sequence length="247" mass="26501">MNRLQNKVAIVTGGANGIGKATALRFLQEGATVAIWDINEVSGMALATEWAAQGLSCKFYKVNTADLDAVQQAADAVVQDFGQIDILINNAGITRDSSLKKMSPLQWQQVIDVNLSGVFYCTKAVTPYMSERNYGRIINAASVVALYGNFGQTNYVASKAGVIGMTKVWAREFGRKGITVNAIAPGFIKTEMVETIPAEYLADLESRTPVGRMGLPEDIANAYLFLASDEASFINGVTLSVDGGLIM</sequence>
<organism evidence="9 10">
    <name type="scientific">Haliscomenobacter hydrossis (strain ATCC 27775 / DSM 1100 / LMG 10767 / O)</name>
    <dbReference type="NCBI Taxonomy" id="760192"/>
    <lineage>
        <taxon>Bacteria</taxon>
        <taxon>Pseudomonadati</taxon>
        <taxon>Bacteroidota</taxon>
        <taxon>Saprospiria</taxon>
        <taxon>Saprospirales</taxon>
        <taxon>Haliscomenobacteraceae</taxon>
        <taxon>Haliscomenobacter</taxon>
    </lineage>
</organism>
<name>F4L6I4_HALH1</name>
<dbReference type="InterPro" id="IPR050259">
    <property type="entry name" value="SDR"/>
</dbReference>
<protein>
    <recommendedName>
        <fullName evidence="3">3-oxoacyl-[acyl-carrier-protein] reductase FabG</fullName>
    </recommendedName>
    <alternativeName>
        <fullName evidence="6">Beta-ketoacyl-ACP reductase</fullName>
    </alternativeName>
</protein>
<dbReference type="SUPFAM" id="SSF51735">
    <property type="entry name" value="NAD(P)-binding Rossmann-fold domains"/>
    <property type="match status" value="1"/>
</dbReference>
<evidence type="ECO:0000259" key="8">
    <source>
        <dbReference type="SMART" id="SM00822"/>
    </source>
</evidence>
<dbReference type="EMBL" id="CP002691">
    <property type="protein sequence ID" value="AEE49827.1"/>
    <property type="molecule type" value="Genomic_DNA"/>
</dbReference>
<dbReference type="NCBIfam" id="NF005559">
    <property type="entry name" value="PRK07231.1"/>
    <property type="match status" value="1"/>
</dbReference>
<dbReference type="CDD" id="cd05333">
    <property type="entry name" value="BKR_SDR_c"/>
    <property type="match status" value="1"/>
</dbReference>
<dbReference type="OrthoDB" id="9788235at2"/>
<dbReference type="AlphaFoldDB" id="F4L6I4"/>
<dbReference type="Pfam" id="PF13561">
    <property type="entry name" value="adh_short_C2"/>
    <property type="match status" value="1"/>
</dbReference>
<dbReference type="FunFam" id="3.40.50.720:FF:000115">
    <property type="entry name" value="3-oxoacyl-[acyl-carrier-protein] reductase FabG"/>
    <property type="match status" value="1"/>
</dbReference>
<dbReference type="eggNOG" id="COG1028">
    <property type="taxonomic scope" value="Bacteria"/>
</dbReference>
<comment type="function">
    <text evidence="1">Catalyzes the NADPH-dependent reduction of beta-ketoacyl-ACP substrates to beta-hydroxyacyl-ACP products, the first reductive step in the elongation cycle of fatty acid biosynthesis.</text>
</comment>
<dbReference type="PRINTS" id="PR00081">
    <property type="entry name" value="GDHRDH"/>
</dbReference>
<evidence type="ECO:0000256" key="2">
    <source>
        <dbReference type="ARBA" id="ARBA00006484"/>
    </source>
</evidence>
<dbReference type="PRINTS" id="PR00080">
    <property type="entry name" value="SDRFAMILY"/>
</dbReference>
<dbReference type="RefSeq" id="WP_013764380.1">
    <property type="nucleotide sequence ID" value="NC_015510.1"/>
</dbReference>
<dbReference type="InterPro" id="IPR020904">
    <property type="entry name" value="Sc_DH/Rdtase_CS"/>
</dbReference>
<dbReference type="PANTHER" id="PTHR42879">
    <property type="entry name" value="3-OXOACYL-(ACYL-CARRIER-PROTEIN) REDUCTASE"/>
    <property type="match status" value="1"/>
</dbReference>
<dbReference type="InterPro" id="IPR057326">
    <property type="entry name" value="KR_dom"/>
</dbReference>
<comment type="catalytic activity">
    <reaction evidence="7">
        <text>a (3R)-hydroxyacyl-[ACP] + NADP(+) = a 3-oxoacyl-[ACP] + NADPH + H(+)</text>
        <dbReference type="Rhea" id="RHEA:17397"/>
        <dbReference type="Rhea" id="RHEA-COMP:9916"/>
        <dbReference type="Rhea" id="RHEA-COMP:9945"/>
        <dbReference type="ChEBI" id="CHEBI:15378"/>
        <dbReference type="ChEBI" id="CHEBI:57783"/>
        <dbReference type="ChEBI" id="CHEBI:58349"/>
        <dbReference type="ChEBI" id="CHEBI:78776"/>
        <dbReference type="ChEBI" id="CHEBI:78827"/>
        <dbReference type="EC" id="1.1.1.100"/>
    </reaction>
</comment>
<evidence type="ECO:0000256" key="1">
    <source>
        <dbReference type="ARBA" id="ARBA00002607"/>
    </source>
</evidence>
<evidence type="ECO:0000313" key="10">
    <source>
        <dbReference type="Proteomes" id="UP000008461"/>
    </source>
</evidence>
<evidence type="ECO:0000256" key="7">
    <source>
        <dbReference type="ARBA" id="ARBA00048508"/>
    </source>
</evidence>
<keyword evidence="5 9" id="KW-0560">Oxidoreductase</keyword>
<dbReference type="Gene3D" id="3.40.50.720">
    <property type="entry name" value="NAD(P)-binding Rossmann-like Domain"/>
    <property type="match status" value="1"/>
</dbReference>
<evidence type="ECO:0000256" key="6">
    <source>
        <dbReference type="ARBA" id="ARBA00029899"/>
    </source>
</evidence>
<dbReference type="Proteomes" id="UP000008461">
    <property type="component" value="Chromosome"/>
</dbReference>
<dbReference type="PANTHER" id="PTHR42879:SF2">
    <property type="entry name" value="3-OXOACYL-[ACYL-CARRIER-PROTEIN] REDUCTASE FABG"/>
    <property type="match status" value="1"/>
</dbReference>
<dbReference type="KEGG" id="hhy:Halhy_1942"/>
<evidence type="ECO:0000256" key="5">
    <source>
        <dbReference type="ARBA" id="ARBA00023002"/>
    </source>
</evidence>
<evidence type="ECO:0000256" key="3">
    <source>
        <dbReference type="ARBA" id="ARBA00017650"/>
    </source>
</evidence>
<dbReference type="PROSITE" id="PS00061">
    <property type="entry name" value="ADH_SHORT"/>
    <property type="match status" value="1"/>
</dbReference>
<dbReference type="GO" id="GO:0004316">
    <property type="term" value="F:3-oxoacyl-[acyl-carrier-protein] reductase (NADPH) activity"/>
    <property type="evidence" value="ECO:0007669"/>
    <property type="project" value="UniProtKB-EC"/>
</dbReference>
<dbReference type="GO" id="GO:0032787">
    <property type="term" value="P:monocarboxylic acid metabolic process"/>
    <property type="evidence" value="ECO:0007669"/>
    <property type="project" value="UniProtKB-ARBA"/>
</dbReference>
<dbReference type="SMART" id="SM00822">
    <property type="entry name" value="PKS_KR"/>
    <property type="match status" value="1"/>
</dbReference>
<dbReference type="HOGENOM" id="CLU_010194_1_3_10"/>
<reference key="2">
    <citation type="submission" date="2011-04" db="EMBL/GenBank/DDBJ databases">
        <title>Complete sequence of chromosome of Haliscomenobacter hydrossis DSM 1100.</title>
        <authorList>
            <consortium name="US DOE Joint Genome Institute (JGI-PGF)"/>
            <person name="Lucas S."/>
            <person name="Han J."/>
            <person name="Lapidus A."/>
            <person name="Bruce D."/>
            <person name="Goodwin L."/>
            <person name="Pitluck S."/>
            <person name="Peters L."/>
            <person name="Kyrpides N."/>
            <person name="Mavromatis K."/>
            <person name="Ivanova N."/>
            <person name="Ovchinnikova G."/>
            <person name="Pagani I."/>
            <person name="Daligault H."/>
            <person name="Detter J.C."/>
            <person name="Han C."/>
            <person name="Land M."/>
            <person name="Hauser L."/>
            <person name="Markowitz V."/>
            <person name="Cheng J.-F."/>
            <person name="Hugenholtz P."/>
            <person name="Woyke T."/>
            <person name="Wu D."/>
            <person name="Verbarg S."/>
            <person name="Frueling A."/>
            <person name="Brambilla E."/>
            <person name="Klenk H.-P."/>
            <person name="Eisen J.A."/>
        </authorList>
    </citation>
    <scope>NUCLEOTIDE SEQUENCE</scope>
    <source>
        <strain>DSM 1100</strain>
    </source>
</reference>